<dbReference type="STRING" id="1149755.A0A2J6R187"/>
<dbReference type="AlphaFoldDB" id="A0A2J6R187"/>
<evidence type="ECO:0000313" key="8">
    <source>
        <dbReference type="Proteomes" id="UP000235786"/>
    </source>
</evidence>
<dbReference type="OrthoDB" id="3549376at2759"/>
<comment type="catalytic activity">
    <reaction evidence="1">
        <text>Thiol-dependent hydrolysis of ester, thioester, amide, peptide and isopeptide bonds formed by the C-terminal Gly of ubiquitin (a 76-residue protein attached to proteins as an intracellular targeting signal).</text>
        <dbReference type="EC" id="3.4.19.12"/>
    </reaction>
</comment>
<protein>
    <recommendedName>
        <fullName evidence="2">ubiquitinyl hydrolase 1</fullName>
        <ecNumber evidence="2">3.4.19.12</ecNumber>
    </recommendedName>
</protein>
<sequence length="264" mass="29681">MLGFYCMFKGCVNELPVHPACLTLRHKTAVRPAAINYHLKTVVFPAEMKEFPHKLFLLWPIHITTISQCDLPPQLPKHAVVLECLLRPENSFITTRNASVDGTLNADALIKIAVESDPQYPMMLDVGAQVIELHNEEVAQIWLERSSPADIQAAIFFDHQNELCVLSWDGEKESLLISPFLKQVDKCLVYLDEAHTRGTDLQLPEDHRGRGLTKDRLVQAMRMRKLGKGQSVASAARERCRDIGKSICYNSLEIHLGAPPIVPL</sequence>
<proteinExistence type="predicted"/>
<reference evidence="7 8" key="1">
    <citation type="submission" date="2016-04" db="EMBL/GenBank/DDBJ databases">
        <title>A degradative enzymes factory behind the ericoid mycorrhizal symbiosis.</title>
        <authorList>
            <consortium name="DOE Joint Genome Institute"/>
            <person name="Martino E."/>
            <person name="Morin E."/>
            <person name="Grelet G."/>
            <person name="Kuo A."/>
            <person name="Kohler A."/>
            <person name="Daghino S."/>
            <person name="Barry K."/>
            <person name="Choi C."/>
            <person name="Cichocki N."/>
            <person name="Clum A."/>
            <person name="Copeland A."/>
            <person name="Hainaut M."/>
            <person name="Haridas S."/>
            <person name="Labutti K."/>
            <person name="Lindquist E."/>
            <person name="Lipzen A."/>
            <person name="Khouja H.-R."/>
            <person name="Murat C."/>
            <person name="Ohm R."/>
            <person name="Olson A."/>
            <person name="Spatafora J."/>
            <person name="Veneault-Fourrey C."/>
            <person name="Henrissat B."/>
            <person name="Grigoriev I."/>
            <person name="Martin F."/>
            <person name="Perotto S."/>
        </authorList>
    </citation>
    <scope>NUCLEOTIDE SEQUENCE [LARGE SCALE GENOMIC DNA]</scope>
    <source>
        <strain evidence="7 8">F</strain>
    </source>
</reference>
<dbReference type="GO" id="GO:0006508">
    <property type="term" value="P:proteolysis"/>
    <property type="evidence" value="ECO:0007669"/>
    <property type="project" value="UniProtKB-KW"/>
</dbReference>
<dbReference type="EC" id="3.4.19.12" evidence="2"/>
<evidence type="ECO:0000256" key="5">
    <source>
        <dbReference type="ARBA" id="ARBA00022801"/>
    </source>
</evidence>
<dbReference type="Proteomes" id="UP000235786">
    <property type="component" value="Unassembled WGS sequence"/>
</dbReference>
<gene>
    <name evidence="7" type="ORF">L207DRAFT_590564</name>
</gene>
<dbReference type="PANTHER" id="PTHR13367:SF34">
    <property type="match status" value="1"/>
</dbReference>
<keyword evidence="6" id="KW-0788">Thiol protease</keyword>
<keyword evidence="4" id="KW-0833">Ubl conjugation pathway</keyword>
<keyword evidence="8" id="KW-1185">Reference proteome</keyword>
<dbReference type="PANTHER" id="PTHR13367">
    <property type="entry name" value="UBIQUITIN THIOESTERASE"/>
    <property type="match status" value="1"/>
</dbReference>
<organism evidence="7 8">
    <name type="scientific">Hyaloscypha variabilis (strain UAMH 11265 / GT02V1 / F)</name>
    <name type="common">Meliniomyces variabilis</name>
    <dbReference type="NCBI Taxonomy" id="1149755"/>
    <lineage>
        <taxon>Eukaryota</taxon>
        <taxon>Fungi</taxon>
        <taxon>Dikarya</taxon>
        <taxon>Ascomycota</taxon>
        <taxon>Pezizomycotina</taxon>
        <taxon>Leotiomycetes</taxon>
        <taxon>Helotiales</taxon>
        <taxon>Hyaloscyphaceae</taxon>
        <taxon>Hyaloscypha</taxon>
        <taxon>Hyaloscypha variabilis</taxon>
    </lineage>
</organism>
<dbReference type="InterPro" id="IPR051346">
    <property type="entry name" value="OTU_Deubiquitinase"/>
</dbReference>
<accession>A0A2J6R187</accession>
<evidence type="ECO:0000313" key="7">
    <source>
        <dbReference type="EMBL" id="PMD32271.1"/>
    </source>
</evidence>
<evidence type="ECO:0000256" key="3">
    <source>
        <dbReference type="ARBA" id="ARBA00022670"/>
    </source>
</evidence>
<evidence type="ECO:0000256" key="2">
    <source>
        <dbReference type="ARBA" id="ARBA00012759"/>
    </source>
</evidence>
<evidence type="ECO:0000256" key="1">
    <source>
        <dbReference type="ARBA" id="ARBA00000707"/>
    </source>
</evidence>
<evidence type="ECO:0000256" key="6">
    <source>
        <dbReference type="ARBA" id="ARBA00022807"/>
    </source>
</evidence>
<dbReference type="GO" id="GO:0004843">
    <property type="term" value="F:cysteine-type deubiquitinase activity"/>
    <property type="evidence" value="ECO:0007669"/>
    <property type="project" value="UniProtKB-EC"/>
</dbReference>
<name>A0A2J6R187_HYAVF</name>
<evidence type="ECO:0000256" key="4">
    <source>
        <dbReference type="ARBA" id="ARBA00022786"/>
    </source>
</evidence>
<dbReference type="EMBL" id="KZ613959">
    <property type="protein sequence ID" value="PMD32271.1"/>
    <property type="molecule type" value="Genomic_DNA"/>
</dbReference>
<keyword evidence="5" id="KW-0378">Hydrolase</keyword>
<keyword evidence="3" id="KW-0645">Protease</keyword>